<dbReference type="GO" id="GO:0003677">
    <property type="term" value="F:DNA binding"/>
    <property type="evidence" value="ECO:0007669"/>
    <property type="project" value="InterPro"/>
</dbReference>
<dbReference type="InterPro" id="IPR013325">
    <property type="entry name" value="RNA_pol_sigma_r2"/>
</dbReference>
<gene>
    <name evidence="7" type="ORF">SAMN05880501_10578</name>
</gene>
<dbReference type="Proteomes" id="UP000219636">
    <property type="component" value="Unassembled WGS sequence"/>
</dbReference>
<dbReference type="Gene3D" id="1.10.1740.10">
    <property type="match status" value="1"/>
</dbReference>
<sequence>MLELEEIIEKHGEYLYHLSFLYVKDRQLAEEVTQDTLMKYIVHRTNFRGDSSIKTYLTRILINCCHDKLRKRKRKTILNQILFFRKSEPSIEKMYVQKEVYETLKDSVLALPLHYREVIILFYYEEFEVNEIANLLDVSPNTIRTRLRRARELLKTNDSLEDMYDALGGEFYEGI</sequence>
<dbReference type="InterPro" id="IPR013324">
    <property type="entry name" value="RNA_pol_sigma_r3/r4-like"/>
</dbReference>
<name>A0A285SKH2_9BACL</name>
<dbReference type="InterPro" id="IPR036388">
    <property type="entry name" value="WH-like_DNA-bd_sf"/>
</dbReference>
<dbReference type="InterPro" id="IPR013249">
    <property type="entry name" value="RNA_pol_sigma70_r4_t2"/>
</dbReference>
<evidence type="ECO:0000256" key="4">
    <source>
        <dbReference type="ARBA" id="ARBA00023163"/>
    </source>
</evidence>
<evidence type="ECO:0000256" key="2">
    <source>
        <dbReference type="ARBA" id="ARBA00023015"/>
    </source>
</evidence>
<organism evidence="7 8">
    <name type="scientific">Ureibacillus xyleni</name>
    <dbReference type="NCBI Taxonomy" id="614648"/>
    <lineage>
        <taxon>Bacteria</taxon>
        <taxon>Bacillati</taxon>
        <taxon>Bacillota</taxon>
        <taxon>Bacilli</taxon>
        <taxon>Bacillales</taxon>
        <taxon>Caryophanaceae</taxon>
        <taxon>Ureibacillus</taxon>
    </lineage>
</organism>
<dbReference type="Gene3D" id="1.10.10.10">
    <property type="entry name" value="Winged helix-like DNA-binding domain superfamily/Winged helix DNA-binding domain"/>
    <property type="match status" value="1"/>
</dbReference>
<evidence type="ECO:0000256" key="3">
    <source>
        <dbReference type="ARBA" id="ARBA00023082"/>
    </source>
</evidence>
<keyword evidence="4" id="KW-0804">Transcription</keyword>
<protein>
    <submittedName>
        <fullName evidence="7">RNA polymerase sigma-70 factor</fullName>
    </submittedName>
</protein>
<keyword evidence="3" id="KW-0731">Sigma factor</keyword>
<dbReference type="InterPro" id="IPR007627">
    <property type="entry name" value="RNA_pol_sigma70_r2"/>
</dbReference>
<keyword evidence="8" id="KW-1185">Reference proteome</keyword>
<evidence type="ECO:0000259" key="5">
    <source>
        <dbReference type="Pfam" id="PF04542"/>
    </source>
</evidence>
<dbReference type="PANTHER" id="PTHR43133:SF60">
    <property type="entry name" value="RNA POLYMERASE SIGMA FACTOR SIGV"/>
    <property type="match status" value="1"/>
</dbReference>
<dbReference type="PANTHER" id="PTHR43133">
    <property type="entry name" value="RNA POLYMERASE ECF-TYPE SIGMA FACTO"/>
    <property type="match status" value="1"/>
</dbReference>
<reference evidence="8" key="1">
    <citation type="submission" date="2017-08" db="EMBL/GenBank/DDBJ databases">
        <authorList>
            <person name="Varghese N."/>
            <person name="Submissions S."/>
        </authorList>
    </citation>
    <scope>NUCLEOTIDE SEQUENCE [LARGE SCALE GENOMIC DNA]</scope>
    <source>
        <strain evidence="8">JC22</strain>
    </source>
</reference>
<dbReference type="GO" id="GO:0016987">
    <property type="term" value="F:sigma factor activity"/>
    <property type="evidence" value="ECO:0007669"/>
    <property type="project" value="UniProtKB-KW"/>
</dbReference>
<feature type="domain" description="RNA polymerase sigma factor 70 region 4 type 2" evidence="6">
    <location>
        <begin position="106"/>
        <end position="154"/>
    </location>
</feature>
<dbReference type="NCBIfam" id="TIGR02937">
    <property type="entry name" value="sigma70-ECF"/>
    <property type="match status" value="1"/>
</dbReference>
<accession>A0A285SKH2</accession>
<dbReference type="GO" id="GO:0006352">
    <property type="term" value="P:DNA-templated transcription initiation"/>
    <property type="evidence" value="ECO:0007669"/>
    <property type="project" value="InterPro"/>
</dbReference>
<feature type="domain" description="RNA polymerase sigma-70 region 2" evidence="5">
    <location>
        <begin position="8"/>
        <end position="74"/>
    </location>
</feature>
<dbReference type="Pfam" id="PF04542">
    <property type="entry name" value="Sigma70_r2"/>
    <property type="match status" value="1"/>
</dbReference>
<dbReference type="Pfam" id="PF08281">
    <property type="entry name" value="Sigma70_r4_2"/>
    <property type="match status" value="1"/>
</dbReference>
<evidence type="ECO:0000256" key="1">
    <source>
        <dbReference type="ARBA" id="ARBA00010641"/>
    </source>
</evidence>
<dbReference type="CDD" id="cd06171">
    <property type="entry name" value="Sigma70_r4"/>
    <property type="match status" value="1"/>
</dbReference>
<evidence type="ECO:0000259" key="6">
    <source>
        <dbReference type="Pfam" id="PF08281"/>
    </source>
</evidence>
<dbReference type="AlphaFoldDB" id="A0A285SKH2"/>
<proteinExistence type="inferred from homology"/>
<dbReference type="SUPFAM" id="SSF88946">
    <property type="entry name" value="Sigma2 domain of RNA polymerase sigma factors"/>
    <property type="match status" value="1"/>
</dbReference>
<dbReference type="InterPro" id="IPR014284">
    <property type="entry name" value="RNA_pol_sigma-70_dom"/>
</dbReference>
<evidence type="ECO:0000313" key="7">
    <source>
        <dbReference type="EMBL" id="SOC08423.1"/>
    </source>
</evidence>
<evidence type="ECO:0000313" key="8">
    <source>
        <dbReference type="Proteomes" id="UP000219636"/>
    </source>
</evidence>
<dbReference type="SUPFAM" id="SSF88659">
    <property type="entry name" value="Sigma3 and sigma4 domains of RNA polymerase sigma factors"/>
    <property type="match status" value="1"/>
</dbReference>
<keyword evidence="2" id="KW-0805">Transcription regulation</keyword>
<dbReference type="InterPro" id="IPR039425">
    <property type="entry name" value="RNA_pol_sigma-70-like"/>
</dbReference>
<dbReference type="EMBL" id="OBMQ01000005">
    <property type="protein sequence ID" value="SOC08423.1"/>
    <property type="molecule type" value="Genomic_DNA"/>
</dbReference>
<comment type="similarity">
    <text evidence="1">Belongs to the sigma-70 factor family. ECF subfamily.</text>
</comment>